<dbReference type="AlphaFoldDB" id="A0A8T1V2T2"/>
<reference evidence="1" key="1">
    <citation type="submission" date="2021-01" db="EMBL/GenBank/DDBJ databases">
        <title>Phytophthora aleatoria, a newly-described species from Pinus radiata is distinct from Phytophthora cactorum isolates based on comparative genomics.</title>
        <authorList>
            <person name="Mcdougal R."/>
            <person name="Panda P."/>
            <person name="Williams N."/>
            <person name="Studholme D.J."/>
        </authorList>
    </citation>
    <scope>NUCLEOTIDE SEQUENCE</scope>
    <source>
        <strain evidence="1">NZFS 3830</strain>
    </source>
</reference>
<evidence type="ECO:0000313" key="2">
    <source>
        <dbReference type="Proteomes" id="UP000688947"/>
    </source>
</evidence>
<evidence type="ECO:0000313" key="1">
    <source>
        <dbReference type="EMBL" id="KAG6974281.1"/>
    </source>
</evidence>
<proteinExistence type="predicted"/>
<dbReference type="Proteomes" id="UP000688947">
    <property type="component" value="Unassembled WGS sequence"/>
</dbReference>
<dbReference type="OrthoDB" id="125992at2759"/>
<organism evidence="1 2">
    <name type="scientific">Phytophthora cactorum</name>
    <dbReference type="NCBI Taxonomy" id="29920"/>
    <lineage>
        <taxon>Eukaryota</taxon>
        <taxon>Sar</taxon>
        <taxon>Stramenopiles</taxon>
        <taxon>Oomycota</taxon>
        <taxon>Peronosporomycetes</taxon>
        <taxon>Peronosporales</taxon>
        <taxon>Peronosporaceae</taxon>
        <taxon>Phytophthora</taxon>
    </lineage>
</organism>
<sequence>MTHACWYKPEIKNASGFMFGPKLDSDGHTYVGSGEDADPFIIGVTSLALVDTCLLFSRSGKFVQFHADATLKVSDLGYPVITCGITDNDRSYYVGAIFVVSQHTENEYT</sequence>
<name>A0A8T1V2T2_9STRA</name>
<comment type="caution">
    <text evidence="1">The sequence shown here is derived from an EMBL/GenBank/DDBJ whole genome shotgun (WGS) entry which is preliminary data.</text>
</comment>
<gene>
    <name evidence="1" type="ORF">JG687_00000414</name>
</gene>
<dbReference type="VEuPathDB" id="FungiDB:PC110_g18607"/>
<dbReference type="EMBL" id="JAENGZ010000008">
    <property type="protein sequence ID" value="KAG6974281.1"/>
    <property type="molecule type" value="Genomic_DNA"/>
</dbReference>
<accession>A0A8T1V2T2</accession>
<protein>
    <submittedName>
        <fullName evidence="1">Uncharacterized protein</fullName>
    </submittedName>
</protein>